<dbReference type="EMBL" id="LAPT01000196">
    <property type="protein sequence ID" value="PXF28582.1"/>
    <property type="molecule type" value="Genomic_DNA"/>
</dbReference>
<evidence type="ECO:0008006" key="3">
    <source>
        <dbReference type="Google" id="ProtNLM"/>
    </source>
</evidence>
<evidence type="ECO:0000313" key="2">
    <source>
        <dbReference type="Proteomes" id="UP000248090"/>
    </source>
</evidence>
<keyword evidence="2" id="KW-1185">Reference proteome</keyword>
<name>A0ABX5LPJ2_9GAMM</name>
<gene>
    <name evidence="1" type="ORF">WH50_25530</name>
</gene>
<reference evidence="1 2" key="1">
    <citation type="submission" date="2015-03" db="EMBL/GenBank/DDBJ databases">
        <authorList>
            <person name="Krishnan R."/>
            <person name="Midha S."/>
            <person name="Patil P.B."/>
            <person name="Rameshkumar N."/>
        </authorList>
    </citation>
    <scope>NUCLEOTIDE SEQUENCE [LARGE SCALE GENOMIC DNA]</scope>
    <source>
        <strain evidence="1 2">L1E11</strain>
    </source>
</reference>
<dbReference type="InterPro" id="IPR021831">
    <property type="entry name" value="ParD-like"/>
</dbReference>
<dbReference type="Pfam" id="PF11903">
    <property type="entry name" value="ParD_like"/>
    <property type="match status" value="1"/>
</dbReference>
<protein>
    <recommendedName>
        <fullName evidence="3">ParD-like antitoxin of type II toxin-antitoxin system</fullName>
    </recommendedName>
</protein>
<organism evidence="1 2">
    <name type="scientific">Pokkaliibacter plantistimulans</name>
    <dbReference type="NCBI Taxonomy" id="1635171"/>
    <lineage>
        <taxon>Bacteria</taxon>
        <taxon>Pseudomonadati</taxon>
        <taxon>Pseudomonadota</taxon>
        <taxon>Gammaproteobacteria</taxon>
        <taxon>Oceanospirillales</taxon>
        <taxon>Balneatrichaceae</taxon>
        <taxon>Pokkaliibacter</taxon>
    </lineage>
</organism>
<accession>A0ABX5LPJ2</accession>
<dbReference type="Proteomes" id="UP000248090">
    <property type="component" value="Unassembled WGS sequence"/>
</dbReference>
<sequence length="72" mass="8049">MGIVNISDAMHQEVRRASQALTRSINAQAEHWMKIGMLAELNPELCYADICRLLMSSPTLPLSELADVRHSN</sequence>
<proteinExistence type="predicted"/>
<comment type="caution">
    <text evidence="1">The sequence shown here is derived from an EMBL/GenBank/DDBJ whole genome shotgun (WGS) entry which is preliminary data.</text>
</comment>
<dbReference type="RefSeq" id="WP_110190354.1">
    <property type="nucleotide sequence ID" value="NZ_CP177354.1"/>
</dbReference>
<evidence type="ECO:0000313" key="1">
    <source>
        <dbReference type="EMBL" id="PXF28582.1"/>
    </source>
</evidence>